<proteinExistence type="predicted"/>
<keyword evidence="2" id="KW-1185">Reference proteome</keyword>
<protein>
    <submittedName>
        <fullName evidence="1">Uncharacterized protein</fullName>
    </submittedName>
</protein>
<organism evidence="1 2">
    <name type="scientific">Cymbomonas tetramitiformis</name>
    <dbReference type="NCBI Taxonomy" id="36881"/>
    <lineage>
        <taxon>Eukaryota</taxon>
        <taxon>Viridiplantae</taxon>
        <taxon>Chlorophyta</taxon>
        <taxon>Pyramimonadophyceae</taxon>
        <taxon>Pyramimonadales</taxon>
        <taxon>Pyramimonadaceae</taxon>
        <taxon>Cymbomonas</taxon>
    </lineage>
</organism>
<comment type="caution">
    <text evidence="1">The sequence shown here is derived from an EMBL/GenBank/DDBJ whole genome shotgun (WGS) entry which is preliminary data.</text>
</comment>
<dbReference type="AlphaFoldDB" id="A0AAE0BBI4"/>
<dbReference type="Proteomes" id="UP001190700">
    <property type="component" value="Unassembled WGS sequence"/>
</dbReference>
<gene>
    <name evidence="1" type="ORF">CYMTET_56317</name>
</gene>
<name>A0AAE0BBI4_9CHLO</name>
<dbReference type="EMBL" id="LGRX02035731">
    <property type="protein sequence ID" value="KAK3233386.1"/>
    <property type="molecule type" value="Genomic_DNA"/>
</dbReference>
<reference evidence="1 2" key="1">
    <citation type="journal article" date="2015" name="Genome Biol. Evol.">
        <title>Comparative Genomics of a Bacterivorous Green Alga Reveals Evolutionary Causalities and Consequences of Phago-Mixotrophic Mode of Nutrition.</title>
        <authorList>
            <person name="Burns J.A."/>
            <person name="Paasch A."/>
            <person name="Narechania A."/>
            <person name="Kim E."/>
        </authorList>
    </citation>
    <scope>NUCLEOTIDE SEQUENCE [LARGE SCALE GENOMIC DNA]</scope>
    <source>
        <strain evidence="1 2">PLY_AMNH</strain>
    </source>
</reference>
<evidence type="ECO:0000313" key="2">
    <source>
        <dbReference type="Proteomes" id="UP001190700"/>
    </source>
</evidence>
<sequence length="668" mass="74906">MSKMSKFKFDIRTTSSGPTFFVGHTPDSAEERAYVPIASNFACGKYGTRRNLVDVTTAARQPRELLEPSLQESVPLVRHDRLRRVGASRSLLQDAEDRNHFTESDHTDLYTARRDRDHSWKTRGQVKQAKVETRREALLSQLRTLEQPHSTAESLLSAFNTEEAPSDLSETDLYRRQAYELTQASVAGEQALLQQQRTVCQDLRDDINQLPLEVQHVCQLLEGFLEEEVMREGQREPRGALRGRRHNKKGVSLRDVFASPDSRDAQELYRLGLKSSGEIKRALYLVGKSEDEHRKWELQQLHQMEDEKHSHDVALERKRQEALGADVIAHLREARLNSSSKVTGSLKGFFNAALQSQEELMGRAKAMEDAPVSTHEGLVDAHITGEHQDLPKDMDVNQWMQTKLLNSGSSEVDLTKIPEEELPVDVWLKLRLEGKTAGAQRPGNLAPDLEAKLEKKASERVAMQELYNKWEDNFKATAEHQDLTTELLKLEHTDQTIGQVHEYAQKFGEVRTGSLQREIGLSNVLLAHQSASSSREVQHEVEDAISKWRHGADGRRPAQKGCHEVKSALECCLFYDASGGEYDTEKCLAKDGGGSFTTGTPCVAALWLHGHLREAVNAVSCPGAPPCRGILARKQTRISKARVAAAAPEAIAEWRISCCAESMSQYSL</sequence>
<evidence type="ECO:0000313" key="1">
    <source>
        <dbReference type="EMBL" id="KAK3233386.1"/>
    </source>
</evidence>
<accession>A0AAE0BBI4</accession>